<dbReference type="EMBL" id="BQNB010020979">
    <property type="protein sequence ID" value="GJU01599.1"/>
    <property type="molecule type" value="Genomic_DNA"/>
</dbReference>
<evidence type="ECO:0000313" key="2">
    <source>
        <dbReference type="EMBL" id="GJU01599.1"/>
    </source>
</evidence>
<organism evidence="2 3">
    <name type="scientific">Tanacetum coccineum</name>
    <dbReference type="NCBI Taxonomy" id="301880"/>
    <lineage>
        <taxon>Eukaryota</taxon>
        <taxon>Viridiplantae</taxon>
        <taxon>Streptophyta</taxon>
        <taxon>Embryophyta</taxon>
        <taxon>Tracheophyta</taxon>
        <taxon>Spermatophyta</taxon>
        <taxon>Magnoliopsida</taxon>
        <taxon>eudicotyledons</taxon>
        <taxon>Gunneridae</taxon>
        <taxon>Pentapetalae</taxon>
        <taxon>asterids</taxon>
        <taxon>campanulids</taxon>
        <taxon>Asterales</taxon>
        <taxon>Asteraceae</taxon>
        <taxon>Asteroideae</taxon>
        <taxon>Anthemideae</taxon>
        <taxon>Anthemidinae</taxon>
        <taxon>Tanacetum</taxon>
    </lineage>
</organism>
<feature type="compositionally biased region" description="Basic residues" evidence="1">
    <location>
        <begin position="58"/>
        <end position="69"/>
    </location>
</feature>
<feature type="compositionally biased region" description="Basic and acidic residues" evidence="1">
    <location>
        <begin position="152"/>
        <end position="170"/>
    </location>
</feature>
<feature type="region of interest" description="Disordered" evidence="1">
    <location>
        <begin position="53"/>
        <end position="72"/>
    </location>
</feature>
<name>A0ABQ5IN14_9ASTR</name>
<dbReference type="Proteomes" id="UP001151760">
    <property type="component" value="Unassembled WGS sequence"/>
</dbReference>
<feature type="compositionally biased region" description="Acidic residues" evidence="1">
    <location>
        <begin position="126"/>
        <end position="151"/>
    </location>
</feature>
<gene>
    <name evidence="2" type="ORF">Tco_1111937</name>
</gene>
<reference evidence="2" key="2">
    <citation type="submission" date="2022-01" db="EMBL/GenBank/DDBJ databases">
        <authorList>
            <person name="Yamashiro T."/>
            <person name="Shiraishi A."/>
            <person name="Satake H."/>
            <person name="Nakayama K."/>
        </authorList>
    </citation>
    <scope>NUCLEOTIDE SEQUENCE</scope>
</reference>
<feature type="region of interest" description="Disordered" evidence="1">
    <location>
        <begin position="117"/>
        <end position="200"/>
    </location>
</feature>
<evidence type="ECO:0000313" key="3">
    <source>
        <dbReference type="Proteomes" id="UP001151760"/>
    </source>
</evidence>
<feature type="compositionally biased region" description="Acidic residues" evidence="1">
    <location>
        <begin position="171"/>
        <end position="200"/>
    </location>
</feature>
<protein>
    <submittedName>
        <fullName evidence="2">Uncharacterized protein</fullName>
    </submittedName>
</protein>
<proteinExistence type="predicted"/>
<evidence type="ECO:0000256" key="1">
    <source>
        <dbReference type="SAM" id="MobiDB-lite"/>
    </source>
</evidence>
<keyword evidence="3" id="KW-1185">Reference proteome</keyword>
<comment type="caution">
    <text evidence="2">The sequence shown here is derived from an EMBL/GenBank/DDBJ whole genome shotgun (WGS) entry which is preliminary data.</text>
</comment>
<sequence length="416" mass="46841">MLESNAYKTYYVFASGEKTPKPKYVQKKVDSDTSPKQKLVQATKGTIIKSEAQVAKSDKKKQHAKKPKAKGLAVLSEVALTEAEQLKLAARKTFTYHKKVAQVMELTLRVLDVPIYESESEKESWGDSDEEDDDDEDDFDDDSDDNDESDDERTKSDRDEIPDPNKTNEEHNEEEEEYDNEFNIEEDEKIDDEEMMNDDEEDEVTMELYDDVNVNLGNEDTEMTNADVGASKQQNVSQKSGFDQVEEDAHVTLTPHATAIPKITSSFTTIVPLPPPFFNPLLPQPTPTLTPTASDTTTSLPALPDFASVFKFNERVTNLEKDLSEIKQVDQEEAQAEKREYIELVDSMVRTIIKEEFNAQLTQILPQAILDVATPVIEKNVTESLEAAVLTSSSSQPCLFMRQPQHSLSLNSQRSA</sequence>
<reference evidence="2" key="1">
    <citation type="journal article" date="2022" name="Int. J. Mol. Sci.">
        <title>Draft Genome of Tanacetum Coccineum: Genomic Comparison of Closely Related Tanacetum-Family Plants.</title>
        <authorList>
            <person name="Yamashiro T."/>
            <person name="Shiraishi A."/>
            <person name="Nakayama K."/>
            <person name="Satake H."/>
        </authorList>
    </citation>
    <scope>NUCLEOTIDE SEQUENCE</scope>
</reference>
<accession>A0ABQ5IN14</accession>